<keyword evidence="8" id="KW-0560">Oxidoreductase</keyword>
<keyword evidence="5 7" id="KW-1133">Transmembrane helix</keyword>
<dbReference type="PANTHER" id="PTHR43141:SF4">
    <property type="entry name" value="CYTOCHROME BD2 SUBUNIT II"/>
    <property type="match status" value="1"/>
</dbReference>
<comment type="subcellular location">
    <subcellularLocation>
        <location evidence="1">Cell membrane</location>
        <topology evidence="1">Multi-pass membrane protein</topology>
    </subcellularLocation>
</comment>
<feature type="transmembrane region" description="Helical" evidence="7">
    <location>
        <begin position="26"/>
        <end position="46"/>
    </location>
</feature>
<organism evidence="8 9">
    <name type="scientific">Streptosporangium algeriense</name>
    <dbReference type="NCBI Taxonomy" id="1682748"/>
    <lineage>
        <taxon>Bacteria</taxon>
        <taxon>Bacillati</taxon>
        <taxon>Actinomycetota</taxon>
        <taxon>Actinomycetes</taxon>
        <taxon>Streptosporangiales</taxon>
        <taxon>Streptosporangiaceae</taxon>
        <taxon>Streptosporangium</taxon>
    </lineage>
</organism>
<dbReference type="EMBL" id="JBHTHX010002704">
    <property type="protein sequence ID" value="MFD0890821.1"/>
    <property type="molecule type" value="Genomic_DNA"/>
</dbReference>
<evidence type="ECO:0000256" key="1">
    <source>
        <dbReference type="ARBA" id="ARBA00004651"/>
    </source>
</evidence>
<evidence type="ECO:0000313" key="8">
    <source>
        <dbReference type="EMBL" id="MFD0890821.1"/>
    </source>
</evidence>
<evidence type="ECO:0000256" key="4">
    <source>
        <dbReference type="ARBA" id="ARBA00022692"/>
    </source>
</evidence>
<keyword evidence="6 7" id="KW-0472">Membrane</keyword>
<feature type="non-terminal residue" evidence="8">
    <location>
        <position position="165"/>
    </location>
</feature>
<comment type="caution">
    <text evidence="8">The sequence shown here is derived from an EMBL/GenBank/DDBJ whole genome shotgun (WGS) entry which is preliminary data.</text>
</comment>
<gene>
    <name evidence="8" type="ORF">ACFQ08_40265</name>
</gene>
<dbReference type="PANTHER" id="PTHR43141">
    <property type="entry name" value="CYTOCHROME BD2 SUBUNIT II"/>
    <property type="match status" value="1"/>
</dbReference>
<evidence type="ECO:0000256" key="3">
    <source>
        <dbReference type="ARBA" id="ARBA00022475"/>
    </source>
</evidence>
<feature type="transmembrane region" description="Helical" evidence="7">
    <location>
        <begin position="91"/>
        <end position="116"/>
    </location>
</feature>
<evidence type="ECO:0000256" key="7">
    <source>
        <dbReference type="SAM" id="Phobius"/>
    </source>
</evidence>
<feature type="transmembrane region" description="Helical" evidence="7">
    <location>
        <begin position="58"/>
        <end position="79"/>
    </location>
</feature>
<keyword evidence="9" id="KW-1185">Reference proteome</keyword>
<dbReference type="Proteomes" id="UP001597024">
    <property type="component" value="Unassembled WGS sequence"/>
</dbReference>
<evidence type="ECO:0000256" key="5">
    <source>
        <dbReference type="ARBA" id="ARBA00022989"/>
    </source>
</evidence>
<keyword evidence="3" id="KW-1003">Cell membrane</keyword>
<keyword evidence="4 7" id="KW-0812">Transmembrane</keyword>
<dbReference type="GO" id="GO:0016491">
    <property type="term" value="F:oxidoreductase activity"/>
    <property type="evidence" value="ECO:0007669"/>
    <property type="project" value="UniProtKB-KW"/>
</dbReference>
<protein>
    <submittedName>
        <fullName evidence="8">Cytochrome d ubiquinol oxidase subunit II</fullName>
        <ecNumber evidence="8">1.10.3.-</ecNumber>
    </submittedName>
</protein>
<evidence type="ECO:0000256" key="2">
    <source>
        <dbReference type="ARBA" id="ARBA00007543"/>
    </source>
</evidence>
<feature type="transmembrane region" description="Helical" evidence="7">
    <location>
        <begin position="137"/>
        <end position="156"/>
    </location>
</feature>
<name>A0ABW3E693_9ACTN</name>
<evidence type="ECO:0000256" key="6">
    <source>
        <dbReference type="ARBA" id="ARBA00023136"/>
    </source>
</evidence>
<reference evidence="9" key="1">
    <citation type="journal article" date="2019" name="Int. J. Syst. Evol. Microbiol.">
        <title>The Global Catalogue of Microorganisms (GCM) 10K type strain sequencing project: providing services to taxonomists for standard genome sequencing and annotation.</title>
        <authorList>
            <consortium name="The Broad Institute Genomics Platform"/>
            <consortium name="The Broad Institute Genome Sequencing Center for Infectious Disease"/>
            <person name="Wu L."/>
            <person name="Ma J."/>
        </authorList>
    </citation>
    <scope>NUCLEOTIDE SEQUENCE [LARGE SCALE GENOMIC DNA]</scope>
    <source>
        <strain evidence="9">CCUG 62974</strain>
    </source>
</reference>
<dbReference type="Pfam" id="PF02322">
    <property type="entry name" value="Cyt_bd_oxida_II"/>
    <property type="match status" value="1"/>
</dbReference>
<evidence type="ECO:0000313" key="9">
    <source>
        <dbReference type="Proteomes" id="UP001597024"/>
    </source>
</evidence>
<dbReference type="EC" id="1.10.3.-" evidence="8"/>
<dbReference type="InterPro" id="IPR003317">
    <property type="entry name" value="Cyt-d_oxidase_su2"/>
</dbReference>
<proteinExistence type="inferred from homology"/>
<comment type="similarity">
    <text evidence="2">Belongs to the cytochrome ubiquinol oxidase subunit 2 family.</text>
</comment>
<sequence length="165" mass="17703">MVTVATLLAVFPRLEGFLFHDHYPLIVAVLLIWLIRDGSVWFRSRVERPGWRGGWDRALTGTSVAFAVGLGLLVGNLLVAEPGAGTVWMPFGWYPLLWALTAAGVFTVHGAVFLAVRMPDDLVGASVRTARRWAPPVAALNTVVVAVGLIPGTVPLQPGARVPMA</sequence>
<accession>A0ABW3E693</accession>